<dbReference type="InterPro" id="IPR003660">
    <property type="entry name" value="HAMP_dom"/>
</dbReference>
<keyword evidence="15" id="KW-1185">Reference proteome</keyword>
<keyword evidence="10" id="KW-0472">Membrane</keyword>
<dbReference type="InterPro" id="IPR036097">
    <property type="entry name" value="HisK_dim/P_sf"/>
</dbReference>
<evidence type="ECO:0000259" key="12">
    <source>
        <dbReference type="PROSITE" id="PS50109"/>
    </source>
</evidence>
<evidence type="ECO:0000256" key="4">
    <source>
        <dbReference type="ARBA" id="ARBA00022553"/>
    </source>
</evidence>
<dbReference type="Pfam" id="PF02518">
    <property type="entry name" value="HATPase_c"/>
    <property type="match status" value="1"/>
</dbReference>
<dbReference type="Gene3D" id="1.10.287.130">
    <property type="match status" value="1"/>
</dbReference>
<comment type="caution">
    <text evidence="14">The sequence shown here is derived from an EMBL/GenBank/DDBJ whole genome shotgun (WGS) entry which is preliminary data.</text>
</comment>
<feature type="region of interest" description="Disordered" evidence="11">
    <location>
        <begin position="39"/>
        <end position="103"/>
    </location>
</feature>
<gene>
    <name evidence="14" type="ORF">Air01nite_70390</name>
</gene>
<dbReference type="EC" id="2.7.13.3" evidence="3"/>
<sequence>MIALLAIVLVTTGAVTTIALRGSLVAQVDSQLAASQARAGFPQLGERPNPPPDRPNQPDGGQPPPGRPPPPGGGRPDPPPPPSDWVDVGPALNGQPPDTLAARVDGGTVTLSGRRDPESNTEILAVPAAAHAALAGVPVDGQAHTRDLATLGAYRLAARVEDGSTVVIGLPLASVDDTVQRLLVVESALAAAALLLAGGAGALIVRRELRPLERVASVAAQVTELPLDRGEVALPMRVPDEDPDTEVGRVGAALNRMLTHVSDALAARHASETRVRQFVADASHELRTPLAAIRGYAELTRRNPAPVPADVAHAIGRVESESARMTTLVEDLLLLARLDAGRPLAEGAVDLTALVVDTVGDAHVAGPGHHWRLDLPTQAIVVGGDGPRLHQVLANLLANARTHTPPGTTVVTGLTTDGDHAVLTVTDDGPGIPAGLQGEVFDRFARGDSSRSRAAGSTGLGLAIVSAVVGAHHGAVTVSSEPGLTAFTVRLPLFAEDDETDE</sequence>
<dbReference type="Gene3D" id="3.30.565.10">
    <property type="entry name" value="Histidine kinase-like ATPase, C-terminal domain"/>
    <property type="match status" value="1"/>
</dbReference>
<keyword evidence="9" id="KW-0902">Two-component regulatory system</keyword>
<accession>A0ABQ4CDV8</accession>
<evidence type="ECO:0000313" key="14">
    <source>
        <dbReference type="EMBL" id="GIF60944.1"/>
    </source>
</evidence>
<comment type="subcellular location">
    <subcellularLocation>
        <location evidence="2">Cell membrane</location>
    </subcellularLocation>
</comment>
<evidence type="ECO:0000256" key="7">
    <source>
        <dbReference type="ARBA" id="ARBA00022777"/>
    </source>
</evidence>
<dbReference type="InterPro" id="IPR005467">
    <property type="entry name" value="His_kinase_dom"/>
</dbReference>
<evidence type="ECO:0000313" key="15">
    <source>
        <dbReference type="Proteomes" id="UP000624325"/>
    </source>
</evidence>
<dbReference type="InterPro" id="IPR036890">
    <property type="entry name" value="HATPase_C_sf"/>
</dbReference>
<evidence type="ECO:0000256" key="8">
    <source>
        <dbReference type="ARBA" id="ARBA00022989"/>
    </source>
</evidence>
<evidence type="ECO:0000256" key="10">
    <source>
        <dbReference type="ARBA" id="ARBA00023136"/>
    </source>
</evidence>
<dbReference type="Pfam" id="PF00512">
    <property type="entry name" value="HisKA"/>
    <property type="match status" value="1"/>
</dbReference>
<dbReference type="InterPro" id="IPR050428">
    <property type="entry name" value="TCS_sensor_his_kinase"/>
</dbReference>
<reference evidence="14 15" key="1">
    <citation type="submission" date="2021-01" db="EMBL/GenBank/DDBJ databases">
        <title>Whole genome shotgun sequence of Asanoa iriomotensis NBRC 100142.</title>
        <authorList>
            <person name="Komaki H."/>
            <person name="Tamura T."/>
        </authorList>
    </citation>
    <scope>NUCLEOTIDE SEQUENCE [LARGE SCALE GENOMIC DNA]</scope>
    <source>
        <strain evidence="14 15">NBRC 100142</strain>
    </source>
</reference>
<organism evidence="14 15">
    <name type="scientific">Asanoa iriomotensis</name>
    <dbReference type="NCBI Taxonomy" id="234613"/>
    <lineage>
        <taxon>Bacteria</taxon>
        <taxon>Bacillati</taxon>
        <taxon>Actinomycetota</taxon>
        <taxon>Actinomycetes</taxon>
        <taxon>Micromonosporales</taxon>
        <taxon>Micromonosporaceae</taxon>
        <taxon>Asanoa</taxon>
    </lineage>
</organism>
<dbReference type="GO" id="GO:0016301">
    <property type="term" value="F:kinase activity"/>
    <property type="evidence" value="ECO:0007669"/>
    <property type="project" value="UniProtKB-KW"/>
</dbReference>
<dbReference type="PROSITE" id="PS50885">
    <property type="entry name" value="HAMP"/>
    <property type="match status" value="1"/>
</dbReference>
<dbReference type="SUPFAM" id="SSF55874">
    <property type="entry name" value="ATPase domain of HSP90 chaperone/DNA topoisomerase II/histidine kinase"/>
    <property type="match status" value="1"/>
</dbReference>
<dbReference type="InterPro" id="IPR003661">
    <property type="entry name" value="HisK_dim/P_dom"/>
</dbReference>
<dbReference type="Proteomes" id="UP000624325">
    <property type="component" value="Unassembled WGS sequence"/>
</dbReference>
<evidence type="ECO:0000256" key="9">
    <source>
        <dbReference type="ARBA" id="ARBA00023012"/>
    </source>
</evidence>
<evidence type="ECO:0000256" key="5">
    <source>
        <dbReference type="ARBA" id="ARBA00022679"/>
    </source>
</evidence>
<dbReference type="PANTHER" id="PTHR45436:SF5">
    <property type="entry name" value="SENSOR HISTIDINE KINASE TRCS"/>
    <property type="match status" value="1"/>
</dbReference>
<evidence type="ECO:0000256" key="11">
    <source>
        <dbReference type="SAM" id="MobiDB-lite"/>
    </source>
</evidence>
<dbReference type="SMART" id="SM00388">
    <property type="entry name" value="HisKA"/>
    <property type="match status" value="1"/>
</dbReference>
<evidence type="ECO:0000256" key="2">
    <source>
        <dbReference type="ARBA" id="ARBA00004236"/>
    </source>
</evidence>
<comment type="catalytic activity">
    <reaction evidence="1">
        <text>ATP + protein L-histidine = ADP + protein N-phospho-L-histidine.</text>
        <dbReference type="EC" id="2.7.13.3"/>
    </reaction>
</comment>
<name>A0ABQ4CDV8_9ACTN</name>
<dbReference type="InterPro" id="IPR003594">
    <property type="entry name" value="HATPase_dom"/>
</dbReference>
<feature type="domain" description="HAMP" evidence="13">
    <location>
        <begin position="206"/>
        <end position="266"/>
    </location>
</feature>
<dbReference type="EMBL" id="BONC01000082">
    <property type="protein sequence ID" value="GIF60944.1"/>
    <property type="molecule type" value="Genomic_DNA"/>
</dbReference>
<dbReference type="SUPFAM" id="SSF47384">
    <property type="entry name" value="Homodimeric domain of signal transducing histidine kinase"/>
    <property type="match status" value="1"/>
</dbReference>
<dbReference type="PANTHER" id="PTHR45436">
    <property type="entry name" value="SENSOR HISTIDINE KINASE YKOH"/>
    <property type="match status" value="1"/>
</dbReference>
<dbReference type="Gene3D" id="6.10.340.10">
    <property type="match status" value="1"/>
</dbReference>
<keyword evidence="6" id="KW-0812">Transmembrane</keyword>
<dbReference type="SMART" id="SM00304">
    <property type="entry name" value="HAMP"/>
    <property type="match status" value="1"/>
</dbReference>
<proteinExistence type="predicted"/>
<keyword evidence="4" id="KW-0597">Phosphoprotein</keyword>
<evidence type="ECO:0000256" key="3">
    <source>
        <dbReference type="ARBA" id="ARBA00012438"/>
    </source>
</evidence>
<protein>
    <recommendedName>
        <fullName evidence="3">histidine kinase</fullName>
        <ecNumber evidence="3">2.7.13.3</ecNumber>
    </recommendedName>
</protein>
<dbReference type="CDD" id="cd00075">
    <property type="entry name" value="HATPase"/>
    <property type="match status" value="1"/>
</dbReference>
<dbReference type="InterPro" id="IPR004358">
    <property type="entry name" value="Sig_transdc_His_kin-like_C"/>
</dbReference>
<dbReference type="CDD" id="cd00082">
    <property type="entry name" value="HisKA"/>
    <property type="match status" value="1"/>
</dbReference>
<keyword evidence="8" id="KW-1133">Transmembrane helix</keyword>
<dbReference type="SMART" id="SM00387">
    <property type="entry name" value="HATPase_c"/>
    <property type="match status" value="1"/>
</dbReference>
<evidence type="ECO:0000256" key="6">
    <source>
        <dbReference type="ARBA" id="ARBA00022692"/>
    </source>
</evidence>
<feature type="compositionally biased region" description="Pro residues" evidence="11">
    <location>
        <begin position="48"/>
        <end position="83"/>
    </location>
</feature>
<dbReference type="PROSITE" id="PS50109">
    <property type="entry name" value="HIS_KIN"/>
    <property type="match status" value="1"/>
</dbReference>
<keyword evidence="7 14" id="KW-0418">Kinase</keyword>
<keyword evidence="5" id="KW-0808">Transferase</keyword>
<evidence type="ECO:0000256" key="1">
    <source>
        <dbReference type="ARBA" id="ARBA00000085"/>
    </source>
</evidence>
<dbReference type="Pfam" id="PF00672">
    <property type="entry name" value="HAMP"/>
    <property type="match status" value="1"/>
</dbReference>
<feature type="domain" description="Histidine kinase" evidence="12">
    <location>
        <begin position="281"/>
        <end position="495"/>
    </location>
</feature>
<dbReference type="PRINTS" id="PR00344">
    <property type="entry name" value="BCTRLSENSOR"/>
</dbReference>
<evidence type="ECO:0000259" key="13">
    <source>
        <dbReference type="PROSITE" id="PS50885"/>
    </source>
</evidence>